<dbReference type="AlphaFoldDB" id="A0A921HYP3"/>
<evidence type="ECO:0000256" key="4">
    <source>
        <dbReference type="ARBA" id="ARBA00023163"/>
    </source>
</evidence>
<evidence type="ECO:0000256" key="1">
    <source>
        <dbReference type="ARBA" id="ARBA00009437"/>
    </source>
</evidence>
<dbReference type="Gene3D" id="1.10.10.10">
    <property type="entry name" value="Winged helix-like DNA-binding domain superfamily/Winged helix DNA-binding domain"/>
    <property type="match status" value="1"/>
</dbReference>
<dbReference type="PANTHER" id="PTHR30126:SF39">
    <property type="entry name" value="HTH-TYPE TRANSCRIPTIONAL REGULATOR CYSL"/>
    <property type="match status" value="1"/>
</dbReference>
<keyword evidence="4" id="KW-0804">Transcription</keyword>
<evidence type="ECO:0000313" key="7">
    <source>
        <dbReference type="Proteomes" id="UP000769156"/>
    </source>
</evidence>
<sequence length="301" mass="34297">MLDFRMDTFLAVCRHMNFTKAARELHITQPAVTQHIHFIEKEYGIQLFSFQGKKISLTGEGRRLLGAVTTMKHDDMALRRMFDEEKAGERQLIFGVTMTIGEYVIGRYLASYIRRHPATRIRLSIANTEELLGKLDRGEIDFALVEGFFEKRDYDFRTFRREQYLGVCAPGFLQPQEKPRSFQDLFSNTLITREPGSGTREVLERALSEEGWGIGDFANVVEISNMGAIKMMAEGGGGIAFLYEAAVRGELERGSLVRVSLEGFPRYHDFTFIWRKNSLFSAQYMELLDEMAGSGAGPLQM</sequence>
<dbReference type="EMBL" id="DYVY01000037">
    <property type="protein sequence ID" value="HJF93559.1"/>
    <property type="molecule type" value="Genomic_DNA"/>
</dbReference>
<dbReference type="InterPro" id="IPR036388">
    <property type="entry name" value="WH-like_DNA-bd_sf"/>
</dbReference>
<proteinExistence type="inferred from homology"/>
<dbReference type="InterPro" id="IPR000847">
    <property type="entry name" value="LysR_HTH_N"/>
</dbReference>
<dbReference type="SUPFAM" id="SSF46785">
    <property type="entry name" value="Winged helix' DNA-binding domain"/>
    <property type="match status" value="1"/>
</dbReference>
<comment type="caution">
    <text evidence="6">The sequence shown here is derived from an EMBL/GenBank/DDBJ whole genome shotgun (WGS) entry which is preliminary data.</text>
</comment>
<dbReference type="SUPFAM" id="SSF53850">
    <property type="entry name" value="Periplasmic binding protein-like II"/>
    <property type="match status" value="1"/>
</dbReference>
<organism evidence="6 7">
    <name type="scientific">Lachnoclostridium phocaeense</name>
    <dbReference type="NCBI Taxonomy" id="1871021"/>
    <lineage>
        <taxon>Bacteria</taxon>
        <taxon>Bacillati</taxon>
        <taxon>Bacillota</taxon>
        <taxon>Clostridia</taxon>
        <taxon>Lachnospirales</taxon>
        <taxon>Lachnospiraceae</taxon>
    </lineage>
</organism>
<gene>
    <name evidence="6" type="ORF">K8V82_02065</name>
</gene>
<dbReference type="InterPro" id="IPR036390">
    <property type="entry name" value="WH_DNA-bd_sf"/>
</dbReference>
<dbReference type="InterPro" id="IPR005119">
    <property type="entry name" value="LysR_subst-bd"/>
</dbReference>
<dbReference type="PRINTS" id="PR00039">
    <property type="entry name" value="HTHLYSR"/>
</dbReference>
<reference evidence="6" key="1">
    <citation type="journal article" date="2021" name="PeerJ">
        <title>Extensive microbial diversity within the chicken gut microbiome revealed by metagenomics and culture.</title>
        <authorList>
            <person name="Gilroy R."/>
            <person name="Ravi A."/>
            <person name="Getino M."/>
            <person name="Pursley I."/>
            <person name="Horton D.L."/>
            <person name="Alikhan N.F."/>
            <person name="Baker D."/>
            <person name="Gharbi K."/>
            <person name="Hall N."/>
            <person name="Watson M."/>
            <person name="Adriaenssens E.M."/>
            <person name="Foster-Nyarko E."/>
            <person name="Jarju S."/>
            <person name="Secka A."/>
            <person name="Antonio M."/>
            <person name="Oren A."/>
            <person name="Chaudhuri R.R."/>
            <person name="La Ragione R."/>
            <person name="Hildebrand F."/>
            <person name="Pallen M.J."/>
        </authorList>
    </citation>
    <scope>NUCLEOTIDE SEQUENCE</scope>
    <source>
        <strain evidence="6">ChiSjej5B23-16112</strain>
    </source>
</reference>
<evidence type="ECO:0000313" key="6">
    <source>
        <dbReference type="EMBL" id="HJF93559.1"/>
    </source>
</evidence>
<protein>
    <submittedName>
        <fullName evidence="6">LysR family transcriptional regulator</fullName>
    </submittedName>
</protein>
<evidence type="ECO:0000259" key="5">
    <source>
        <dbReference type="PROSITE" id="PS50931"/>
    </source>
</evidence>
<dbReference type="GO" id="GO:0000976">
    <property type="term" value="F:transcription cis-regulatory region binding"/>
    <property type="evidence" value="ECO:0007669"/>
    <property type="project" value="TreeGrafter"/>
</dbReference>
<evidence type="ECO:0000256" key="3">
    <source>
        <dbReference type="ARBA" id="ARBA00023125"/>
    </source>
</evidence>
<dbReference type="Proteomes" id="UP000769156">
    <property type="component" value="Unassembled WGS sequence"/>
</dbReference>
<keyword evidence="3" id="KW-0238">DNA-binding</keyword>
<dbReference type="Pfam" id="PF03466">
    <property type="entry name" value="LysR_substrate"/>
    <property type="match status" value="1"/>
</dbReference>
<dbReference type="PANTHER" id="PTHR30126">
    <property type="entry name" value="HTH-TYPE TRANSCRIPTIONAL REGULATOR"/>
    <property type="match status" value="1"/>
</dbReference>
<dbReference type="Gene3D" id="3.40.190.10">
    <property type="entry name" value="Periplasmic binding protein-like II"/>
    <property type="match status" value="2"/>
</dbReference>
<keyword evidence="2" id="KW-0805">Transcription regulation</keyword>
<name>A0A921HYP3_9FIRM</name>
<dbReference type="GO" id="GO:0003700">
    <property type="term" value="F:DNA-binding transcription factor activity"/>
    <property type="evidence" value="ECO:0007669"/>
    <property type="project" value="InterPro"/>
</dbReference>
<accession>A0A921HYP3</accession>
<dbReference type="PROSITE" id="PS50931">
    <property type="entry name" value="HTH_LYSR"/>
    <property type="match status" value="1"/>
</dbReference>
<reference evidence="6" key="2">
    <citation type="submission" date="2021-09" db="EMBL/GenBank/DDBJ databases">
        <authorList>
            <person name="Gilroy R."/>
        </authorList>
    </citation>
    <scope>NUCLEOTIDE SEQUENCE</scope>
    <source>
        <strain evidence="6">ChiSjej5B23-16112</strain>
    </source>
</reference>
<comment type="similarity">
    <text evidence="1">Belongs to the LysR transcriptional regulatory family.</text>
</comment>
<feature type="domain" description="HTH lysR-type" evidence="5">
    <location>
        <begin position="1"/>
        <end position="58"/>
    </location>
</feature>
<dbReference type="Pfam" id="PF00126">
    <property type="entry name" value="HTH_1"/>
    <property type="match status" value="1"/>
</dbReference>
<evidence type="ECO:0000256" key="2">
    <source>
        <dbReference type="ARBA" id="ARBA00023015"/>
    </source>
</evidence>